<reference evidence="2 3" key="1">
    <citation type="journal article" date="2016" name="Mol. Biol. Evol.">
        <title>Comparative Genomics of Early-Diverging Mushroom-Forming Fungi Provides Insights into the Origins of Lignocellulose Decay Capabilities.</title>
        <authorList>
            <person name="Nagy L.G."/>
            <person name="Riley R."/>
            <person name="Tritt A."/>
            <person name="Adam C."/>
            <person name="Daum C."/>
            <person name="Floudas D."/>
            <person name="Sun H."/>
            <person name="Yadav J.S."/>
            <person name="Pangilinan J."/>
            <person name="Larsson K.H."/>
            <person name="Matsuura K."/>
            <person name="Barry K."/>
            <person name="Labutti K."/>
            <person name="Kuo R."/>
            <person name="Ohm R.A."/>
            <person name="Bhattacharya S.S."/>
            <person name="Shirouzu T."/>
            <person name="Yoshinaga Y."/>
            <person name="Martin F.M."/>
            <person name="Grigoriev I.V."/>
            <person name="Hibbett D.S."/>
        </authorList>
    </citation>
    <scope>NUCLEOTIDE SEQUENCE [LARGE SCALE GENOMIC DNA]</scope>
    <source>
        <strain evidence="2 3">HHB9708</strain>
    </source>
</reference>
<proteinExistence type="predicted"/>
<accession>A0A164MPU8</accession>
<evidence type="ECO:0000256" key="1">
    <source>
        <dbReference type="SAM" id="SignalP"/>
    </source>
</evidence>
<feature type="chain" id="PRO_5007851873" evidence="1">
    <location>
        <begin position="20"/>
        <end position="152"/>
    </location>
</feature>
<gene>
    <name evidence="2" type="ORF">SISNIDRAFT_471402</name>
</gene>
<feature type="signal peptide" evidence="1">
    <location>
        <begin position="1"/>
        <end position="19"/>
    </location>
</feature>
<protein>
    <submittedName>
        <fullName evidence="2">Uncharacterized protein</fullName>
    </submittedName>
</protein>
<dbReference type="EMBL" id="KV419463">
    <property type="protein sequence ID" value="KZS86915.1"/>
    <property type="molecule type" value="Genomic_DNA"/>
</dbReference>
<evidence type="ECO:0000313" key="3">
    <source>
        <dbReference type="Proteomes" id="UP000076722"/>
    </source>
</evidence>
<keyword evidence="1" id="KW-0732">Signal</keyword>
<organism evidence="2 3">
    <name type="scientific">Sistotremastrum niveocremeum HHB9708</name>
    <dbReference type="NCBI Taxonomy" id="1314777"/>
    <lineage>
        <taxon>Eukaryota</taxon>
        <taxon>Fungi</taxon>
        <taxon>Dikarya</taxon>
        <taxon>Basidiomycota</taxon>
        <taxon>Agaricomycotina</taxon>
        <taxon>Agaricomycetes</taxon>
        <taxon>Sistotremastrales</taxon>
        <taxon>Sistotremastraceae</taxon>
        <taxon>Sertulicium</taxon>
        <taxon>Sertulicium niveocremeum</taxon>
    </lineage>
</organism>
<name>A0A164MPU8_9AGAM</name>
<evidence type="ECO:0000313" key="2">
    <source>
        <dbReference type="EMBL" id="KZS86915.1"/>
    </source>
</evidence>
<dbReference type="Proteomes" id="UP000076722">
    <property type="component" value="Unassembled WGS sequence"/>
</dbReference>
<keyword evidence="3" id="KW-1185">Reference proteome</keyword>
<dbReference type="AlphaFoldDB" id="A0A164MPU8"/>
<sequence>MKLHFVCIFLAALARSTLEQSCDGDAGDPIVSNVVQRILAILIVMGVSSFVSRIAGIYEFPNWIHSVRCACQASTPFARLFFEFSSDVSAGQELPSDLSTGPEGGICVEGTRSVDRPSKISGINNCDAALLEVSSSTAIVNPSLHQIKKYSQ</sequence>